<evidence type="ECO:0000313" key="6">
    <source>
        <dbReference type="EMBL" id="KRM73760.1"/>
    </source>
</evidence>
<dbReference type="Pfam" id="PF13802">
    <property type="entry name" value="Gal_mutarotas_2"/>
    <property type="match status" value="1"/>
</dbReference>
<feature type="domain" description="Glycosyl hydrolase family 31 C-terminal" evidence="5">
    <location>
        <begin position="577"/>
        <end position="661"/>
    </location>
</feature>
<dbReference type="EMBL" id="AYYR01000124">
    <property type="protein sequence ID" value="KRM73760.1"/>
    <property type="molecule type" value="Genomic_DNA"/>
</dbReference>
<dbReference type="Pfam" id="PF21365">
    <property type="entry name" value="Glyco_hydro_31_3rd"/>
    <property type="match status" value="1"/>
</dbReference>
<dbReference type="InterPro" id="IPR017853">
    <property type="entry name" value="GH"/>
</dbReference>
<dbReference type="STRING" id="33960.TY91_14695"/>
<sequence length="674" mass="76312">MIPISQQAPLTFADNTLFYHDLPLLRGTAASPIAFIGRGDADVAMYQGNFEISDNMQAKLPLTLSNHAINENEIILTLGFQGEAYLELTCFLDASDRLVIKPKLLKAGWNRFWIRLTADQHEHVYGCGEQLSHLDLRGRHFPLWTSEPGVGRNKHTLTTFQADQTHSGGDYYTTNYPAPTFISTRMYYCHVASYDYADFDFRNDDFHELQFWGLPLSLTFDTASTFSELITKLTGLVGRTTGLPDWTNNGLILGVQGGTKRVSEIADQLKENDVALSGIWAQDWEGIRMTSFGKRLYWDWKADDKLYPNLTTSIKHWQDQGIEFLGYINPYIANDTQLFADVKDLGYFAKNKDGEIYLVDFGEFLCGVVDFTNPDAFTWYKELIKKRLISTGMKGWMADFGEYLPTDVVLYDHSDPMVMHNKWPVLWAQCNYEAVKESGLQDEIMYFMRAGGTGSQKYAPVLWAGDQSVNWSLDDGLAATIPAALSAGLTGNSISHSDIGGYTSLYGNIRSRELFMRWAEMAAFTPVMRTHEGNRPDQNFQVYDDYDASVHLAYATQTFKALTPYRKTVVAEAVNQGLPAQRPLFMHYPDDDGTYDIQYEYLFGRDLLVAPVYRPGKQAWSTYLPKDNWVHLWTGEHFTGGDTVEVQAPLGQMPVFYRADSAFASLFEKIGAKH</sequence>
<feature type="domain" description="Glycoside hydrolase family 31 N-terminal" evidence="4">
    <location>
        <begin position="110"/>
        <end position="147"/>
    </location>
</feature>
<organism evidence="6 7">
    <name type="scientific">Secundilactobacillus collinoides DSM 20515 = JCM 1123</name>
    <dbReference type="NCBI Taxonomy" id="1423733"/>
    <lineage>
        <taxon>Bacteria</taxon>
        <taxon>Bacillati</taxon>
        <taxon>Bacillota</taxon>
        <taxon>Bacilli</taxon>
        <taxon>Lactobacillales</taxon>
        <taxon>Lactobacillaceae</taxon>
        <taxon>Secundilactobacillus</taxon>
    </lineage>
</organism>
<dbReference type="InterPro" id="IPR048395">
    <property type="entry name" value="Glyco_hydro_31_C"/>
</dbReference>
<evidence type="ECO:0000256" key="1">
    <source>
        <dbReference type="ARBA" id="ARBA00007806"/>
    </source>
</evidence>
<dbReference type="InterPro" id="IPR044112">
    <property type="entry name" value="YihQ_TIM-like"/>
</dbReference>
<dbReference type="InterPro" id="IPR011013">
    <property type="entry name" value="Gal_mutarotase_sf_dom"/>
</dbReference>
<evidence type="ECO:0000313" key="7">
    <source>
        <dbReference type="Proteomes" id="UP000051845"/>
    </source>
</evidence>
<dbReference type="NCBIfam" id="NF007746">
    <property type="entry name" value="PRK10426.1"/>
    <property type="match status" value="1"/>
</dbReference>
<dbReference type="Gene3D" id="2.60.40.1180">
    <property type="entry name" value="Golgi alpha-mannosidase II"/>
    <property type="match status" value="1"/>
</dbReference>
<dbReference type="Gene3D" id="3.20.20.80">
    <property type="entry name" value="Glycosidases"/>
    <property type="match status" value="1"/>
</dbReference>
<dbReference type="CDD" id="cd14752">
    <property type="entry name" value="GH31_N"/>
    <property type="match status" value="1"/>
</dbReference>
<accession>A0A0R2B3E7</accession>
<dbReference type="InterPro" id="IPR013780">
    <property type="entry name" value="Glyco_hydro_b"/>
</dbReference>
<comment type="similarity">
    <text evidence="1 2">Belongs to the glycosyl hydrolase 31 family.</text>
</comment>
<protein>
    <submittedName>
        <fullName evidence="6">Alpha-glucosidase</fullName>
    </submittedName>
</protein>
<dbReference type="CDD" id="cd06594">
    <property type="entry name" value="GH31_glucosidase_YihQ"/>
    <property type="match status" value="1"/>
</dbReference>
<dbReference type="AlphaFoldDB" id="A0A0R2B3E7"/>
<evidence type="ECO:0000259" key="3">
    <source>
        <dbReference type="Pfam" id="PF01055"/>
    </source>
</evidence>
<name>A0A0R2B3E7_SECCO</name>
<evidence type="ECO:0000259" key="5">
    <source>
        <dbReference type="Pfam" id="PF21365"/>
    </source>
</evidence>
<dbReference type="Pfam" id="PF01055">
    <property type="entry name" value="Glyco_hydro_31_2nd"/>
    <property type="match status" value="1"/>
</dbReference>
<proteinExistence type="inferred from homology"/>
<dbReference type="InterPro" id="IPR025887">
    <property type="entry name" value="Glyco_hydro_31_N_dom"/>
</dbReference>
<gene>
    <name evidence="6" type="ORF">FC82_GL001199</name>
</gene>
<dbReference type="Gene3D" id="2.60.40.1760">
    <property type="entry name" value="glycosyl hydrolase (family 31)"/>
    <property type="match status" value="1"/>
</dbReference>
<dbReference type="SUPFAM" id="SSF51445">
    <property type="entry name" value="(Trans)glycosidases"/>
    <property type="match status" value="1"/>
</dbReference>
<dbReference type="PANTHER" id="PTHR46959:SF2">
    <property type="entry name" value="SULFOQUINOVOSIDASE"/>
    <property type="match status" value="1"/>
</dbReference>
<keyword evidence="2" id="KW-0378">Hydrolase</keyword>
<dbReference type="InterPro" id="IPR052990">
    <property type="entry name" value="Sulfoquinovosidase_GH31"/>
</dbReference>
<dbReference type="RefSeq" id="WP_056997431.1">
    <property type="nucleotide sequence ID" value="NZ_AYYR01000124.1"/>
</dbReference>
<comment type="caution">
    <text evidence="6">The sequence shown here is derived from an EMBL/GenBank/DDBJ whole genome shotgun (WGS) entry which is preliminary data.</text>
</comment>
<dbReference type="Proteomes" id="UP000051845">
    <property type="component" value="Unassembled WGS sequence"/>
</dbReference>
<dbReference type="PATRIC" id="fig|1423733.4.peg.1266"/>
<dbReference type="SUPFAM" id="SSF51011">
    <property type="entry name" value="Glycosyl hydrolase domain"/>
    <property type="match status" value="1"/>
</dbReference>
<dbReference type="GO" id="GO:0030246">
    <property type="term" value="F:carbohydrate binding"/>
    <property type="evidence" value="ECO:0007669"/>
    <property type="project" value="InterPro"/>
</dbReference>
<keyword evidence="2" id="KW-0326">Glycosidase</keyword>
<evidence type="ECO:0000256" key="2">
    <source>
        <dbReference type="RuleBase" id="RU361185"/>
    </source>
</evidence>
<evidence type="ECO:0000259" key="4">
    <source>
        <dbReference type="Pfam" id="PF13802"/>
    </source>
</evidence>
<dbReference type="SUPFAM" id="SSF74650">
    <property type="entry name" value="Galactose mutarotase-like"/>
    <property type="match status" value="1"/>
</dbReference>
<dbReference type="GO" id="GO:0005975">
    <property type="term" value="P:carbohydrate metabolic process"/>
    <property type="evidence" value="ECO:0007669"/>
    <property type="project" value="InterPro"/>
</dbReference>
<feature type="domain" description="Glycoside hydrolase family 31 TIM barrel" evidence="3">
    <location>
        <begin position="259"/>
        <end position="557"/>
    </location>
</feature>
<dbReference type="GO" id="GO:0004553">
    <property type="term" value="F:hydrolase activity, hydrolyzing O-glycosyl compounds"/>
    <property type="evidence" value="ECO:0007669"/>
    <property type="project" value="InterPro"/>
</dbReference>
<dbReference type="PANTHER" id="PTHR46959">
    <property type="entry name" value="SULFOQUINOVOSIDASE"/>
    <property type="match status" value="1"/>
</dbReference>
<dbReference type="InterPro" id="IPR000322">
    <property type="entry name" value="Glyco_hydro_31_TIM"/>
</dbReference>
<reference evidence="6 7" key="1">
    <citation type="journal article" date="2015" name="Genome Announc.">
        <title>Expanding the biotechnology potential of lactobacilli through comparative genomics of 213 strains and associated genera.</title>
        <authorList>
            <person name="Sun Z."/>
            <person name="Harris H.M."/>
            <person name="McCann A."/>
            <person name="Guo C."/>
            <person name="Argimon S."/>
            <person name="Zhang W."/>
            <person name="Yang X."/>
            <person name="Jeffery I.B."/>
            <person name="Cooney J.C."/>
            <person name="Kagawa T.F."/>
            <person name="Liu W."/>
            <person name="Song Y."/>
            <person name="Salvetti E."/>
            <person name="Wrobel A."/>
            <person name="Rasinkangas P."/>
            <person name="Parkhill J."/>
            <person name="Rea M.C."/>
            <person name="O'Sullivan O."/>
            <person name="Ritari J."/>
            <person name="Douillard F.P."/>
            <person name="Paul Ross R."/>
            <person name="Yang R."/>
            <person name="Briner A.E."/>
            <person name="Felis G.E."/>
            <person name="de Vos W.M."/>
            <person name="Barrangou R."/>
            <person name="Klaenhammer T.R."/>
            <person name="Caufield P.W."/>
            <person name="Cui Y."/>
            <person name="Zhang H."/>
            <person name="O'Toole P.W."/>
        </authorList>
    </citation>
    <scope>NUCLEOTIDE SEQUENCE [LARGE SCALE GENOMIC DNA]</scope>
    <source>
        <strain evidence="6 7">DSM 20515</strain>
    </source>
</reference>